<comment type="similarity">
    <text evidence="1">Belongs to the short-chain dehydrogenases/reductases (SDR) family.</text>
</comment>
<keyword evidence="2" id="KW-0560">Oxidoreductase</keyword>
<evidence type="ECO:0000313" key="4">
    <source>
        <dbReference type="Proteomes" id="UP000613768"/>
    </source>
</evidence>
<dbReference type="Pfam" id="PF00106">
    <property type="entry name" value="adh_short"/>
    <property type="match status" value="1"/>
</dbReference>
<dbReference type="PANTHER" id="PTHR44196:SF4">
    <property type="entry name" value="SHORT CHAIN DEHYDROGENASE"/>
    <property type="match status" value="1"/>
</dbReference>
<dbReference type="InterPro" id="IPR036291">
    <property type="entry name" value="NAD(P)-bd_dom_sf"/>
</dbReference>
<evidence type="ECO:0000313" key="3">
    <source>
        <dbReference type="EMBL" id="MBD8527302.1"/>
    </source>
</evidence>
<dbReference type="GO" id="GO:0016020">
    <property type="term" value="C:membrane"/>
    <property type="evidence" value="ECO:0007669"/>
    <property type="project" value="TreeGrafter"/>
</dbReference>
<dbReference type="Gene3D" id="3.40.50.720">
    <property type="entry name" value="NAD(P)-binding Rossmann-like Domain"/>
    <property type="match status" value="1"/>
</dbReference>
<accession>A0AAW3ZRZ6</accession>
<dbReference type="AlphaFoldDB" id="A0AAW3ZRZ6"/>
<dbReference type="InterPro" id="IPR002347">
    <property type="entry name" value="SDR_fam"/>
</dbReference>
<comment type="caution">
    <text evidence="3">The sequence shown here is derived from an EMBL/GenBank/DDBJ whole genome shotgun (WGS) entry which is preliminary data.</text>
</comment>
<dbReference type="GO" id="GO:0016491">
    <property type="term" value="F:oxidoreductase activity"/>
    <property type="evidence" value="ECO:0007669"/>
    <property type="project" value="UniProtKB-KW"/>
</dbReference>
<dbReference type="Proteomes" id="UP000613768">
    <property type="component" value="Unassembled WGS sequence"/>
</dbReference>
<proteinExistence type="inferred from homology"/>
<dbReference type="EMBL" id="JACYTR010000047">
    <property type="protein sequence ID" value="MBD8527302.1"/>
    <property type="molecule type" value="Genomic_DNA"/>
</dbReference>
<organism evidence="3 4">
    <name type="scientific">Pseudomarimonas arenosa</name>
    <dbReference type="NCBI Taxonomy" id="2774145"/>
    <lineage>
        <taxon>Bacteria</taxon>
        <taxon>Pseudomonadati</taxon>
        <taxon>Pseudomonadota</taxon>
        <taxon>Gammaproteobacteria</taxon>
        <taxon>Lysobacterales</taxon>
        <taxon>Lysobacteraceae</taxon>
        <taxon>Pseudomarimonas</taxon>
    </lineage>
</organism>
<evidence type="ECO:0000256" key="2">
    <source>
        <dbReference type="ARBA" id="ARBA00023002"/>
    </source>
</evidence>
<name>A0AAW3ZRZ6_9GAMM</name>
<dbReference type="PANTHER" id="PTHR44196">
    <property type="entry name" value="DEHYDROGENASE/REDUCTASE SDR FAMILY MEMBER 7B"/>
    <property type="match status" value="1"/>
</dbReference>
<evidence type="ECO:0000256" key="1">
    <source>
        <dbReference type="ARBA" id="ARBA00006484"/>
    </source>
</evidence>
<reference evidence="3 4" key="1">
    <citation type="submission" date="2020-09" db="EMBL/GenBank/DDBJ databases">
        <title>Pseudoxanthomonas sp. CAU 1598 isolated from sand of Yaerae Beach.</title>
        <authorList>
            <person name="Kim W."/>
        </authorList>
    </citation>
    <scope>NUCLEOTIDE SEQUENCE [LARGE SCALE GENOMIC DNA]</scope>
    <source>
        <strain evidence="3 4">CAU 1598</strain>
    </source>
</reference>
<keyword evidence="4" id="KW-1185">Reference proteome</keyword>
<gene>
    <name evidence="3" type="ORF">IFO71_16280</name>
</gene>
<sequence>MLVAGAHGALGQATALGAAKAGATVVLLGRRVPKLNRVYDAIVKAEGPTPALYPLDMEGAGPADYEALAETIGRELGRLDGIVLCQAEFKGLVAFGSIPPEDLLRAMHVNATAPALLTQACLSLLSAADSASVVCLLDDPARVEKAYWGGYAMANAARRAWVRVLGDELESTAVRVIGLCPGPMRTPLRARAYFAEDPAQWPPASDYVPAILAAVAGAAPFVSGALHDLRI</sequence>
<protein>
    <submittedName>
        <fullName evidence="3">SDR family NAD(P)-dependent oxidoreductase</fullName>
    </submittedName>
</protein>
<dbReference type="SUPFAM" id="SSF51735">
    <property type="entry name" value="NAD(P)-binding Rossmann-fold domains"/>
    <property type="match status" value="1"/>
</dbReference>